<accession>A0A9W7DN76</accession>
<reference evidence="6" key="1">
    <citation type="journal article" date="2023" name="Commun. Biol.">
        <title>Genome analysis of Parmales, the sister group of diatoms, reveals the evolutionary specialization of diatoms from phago-mixotrophs to photoautotrophs.</title>
        <authorList>
            <person name="Ban H."/>
            <person name="Sato S."/>
            <person name="Yoshikawa S."/>
            <person name="Yamada K."/>
            <person name="Nakamura Y."/>
            <person name="Ichinomiya M."/>
            <person name="Sato N."/>
            <person name="Blanc-Mathieu R."/>
            <person name="Endo H."/>
            <person name="Kuwata A."/>
            <person name="Ogata H."/>
        </authorList>
    </citation>
    <scope>NUCLEOTIDE SEQUENCE [LARGE SCALE GENOMIC DNA]</scope>
</reference>
<dbReference type="Proteomes" id="UP001162640">
    <property type="component" value="Unassembled WGS sequence"/>
</dbReference>
<evidence type="ECO:0000256" key="2">
    <source>
        <dbReference type="ARBA" id="ARBA00022980"/>
    </source>
</evidence>
<evidence type="ECO:0000313" key="5">
    <source>
        <dbReference type="EMBL" id="GMH48482.1"/>
    </source>
</evidence>
<dbReference type="EMBL" id="BLQM01000005">
    <property type="protein sequence ID" value="GMH48482.1"/>
    <property type="molecule type" value="Genomic_DNA"/>
</dbReference>
<dbReference type="GO" id="GO:0006412">
    <property type="term" value="P:translation"/>
    <property type="evidence" value="ECO:0007669"/>
    <property type="project" value="InterPro"/>
</dbReference>
<dbReference type="SUPFAM" id="SSF110324">
    <property type="entry name" value="Ribosomal L27 protein-like"/>
    <property type="match status" value="1"/>
</dbReference>
<feature type="region of interest" description="Disordered" evidence="4">
    <location>
        <begin position="25"/>
        <end position="46"/>
    </location>
</feature>
<dbReference type="PANTHER" id="PTHR15893">
    <property type="entry name" value="RIBOSOMAL PROTEIN L27"/>
    <property type="match status" value="1"/>
</dbReference>
<dbReference type="InterPro" id="IPR001684">
    <property type="entry name" value="Ribosomal_bL27"/>
</dbReference>
<dbReference type="GO" id="GO:0003735">
    <property type="term" value="F:structural constituent of ribosome"/>
    <property type="evidence" value="ECO:0007669"/>
    <property type="project" value="InterPro"/>
</dbReference>
<gene>
    <name evidence="5" type="ORF">TL16_g00299</name>
</gene>
<dbReference type="Pfam" id="PF01016">
    <property type="entry name" value="Ribosomal_L27"/>
    <property type="match status" value="1"/>
</dbReference>
<comment type="similarity">
    <text evidence="1">Belongs to the bacterial ribosomal protein bL27 family.</text>
</comment>
<evidence type="ECO:0000313" key="6">
    <source>
        <dbReference type="Proteomes" id="UP001162640"/>
    </source>
</evidence>
<sequence length="160" mass="17767">MLRTLTTTLTSRTLPTPLSTPHLYTPLRFATKKSGGSTKNGRDSIGKRLGLKISGGARVLNGNIIVRQRGCNFKAGEGVGMGKDYTLFSKTDGWLKFTTHFPQKPPKSQLGGTTGNVRRPNMKKKKFIHVVPDREVLRMTDREFEKLRVEGGLKAREIAL</sequence>
<organism evidence="5 6">
    <name type="scientific">Triparma laevis f. inornata</name>
    <dbReference type="NCBI Taxonomy" id="1714386"/>
    <lineage>
        <taxon>Eukaryota</taxon>
        <taxon>Sar</taxon>
        <taxon>Stramenopiles</taxon>
        <taxon>Ochrophyta</taxon>
        <taxon>Bolidophyceae</taxon>
        <taxon>Parmales</taxon>
        <taxon>Triparmaceae</taxon>
        <taxon>Triparma</taxon>
    </lineage>
</organism>
<proteinExistence type="inferred from homology"/>
<dbReference type="Gene3D" id="2.40.50.100">
    <property type="match status" value="1"/>
</dbReference>
<name>A0A9W7DN76_9STRA</name>
<keyword evidence="3" id="KW-0687">Ribonucleoprotein</keyword>
<dbReference type="GO" id="GO:0005762">
    <property type="term" value="C:mitochondrial large ribosomal subunit"/>
    <property type="evidence" value="ECO:0007669"/>
    <property type="project" value="TreeGrafter"/>
</dbReference>
<feature type="region of interest" description="Disordered" evidence="4">
    <location>
        <begin position="1"/>
        <end position="20"/>
    </location>
</feature>
<evidence type="ECO:0000256" key="3">
    <source>
        <dbReference type="ARBA" id="ARBA00023274"/>
    </source>
</evidence>
<comment type="caution">
    <text evidence="5">The sequence shown here is derived from an EMBL/GenBank/DDBJ whole genome shotgun (WGS) entry which is preliminary data.</text>
</comment>
<dbReference type="AlphaFoldDB" id="A0A9W7DN76"/>
<dbReference type="PROSITE" id="PS00831">
    <property type="entry name" value="RIBOSOMAL_L27"/>
    <property type="match status" value="1"/>
</dbReference>
<protein>
    <recommendedName>
        <fullName evidence="7">Ribosomal protein L27</fullName>
    </recommendedName>
</protein>
<dbReference type="NCBIfam" id="TIGR00062">
    <property type="entry name" value="L27"/>
    <property type="match status" value="1"/>
</dbReference>
<dbReference type="PRINTS" id="PR00063">
    <property type="entry name" value="RIBOSOMALL27"/>
</dbReference>
<dbReference type="InterPro" id="IPR018261">
    <property type="entry name" value="Ribosomal_bL27_CS"/>
</dbReference>
<evidence type="ECO:0008006" key="7">
    <source>
        <dbReference type="Google" id="ProtNLM"/>
    </source>
</evidence>
<evidence type="ECO:0000256" key="4">
    <source>
        <dbReference type="SAM" id="MobiDB-lite"/>
    </source>
</evidence>
<keyword evidence="2" id="KW-0689">Ribosomal protein</keyword>
<evidence type="ECO:0000256" key="1">
    <source>
        <dbReference type="ARBA" id="ARBA00010797"/>
    </source>
</evidence>
<dbReference type="PANTHER" id="PTHR15893:SF0">
    <property type="entry name" value="LARGE RIBOSOMAL SUBUNIT PROTEIN BL27M"/>
    <property type="match status" value="1"/>
</dbReference>